<name>A0AA48I2D5_9FIRM</name>
<dbReference type="InterPro" id="IPR004843">
    <property type="entry name" value="Calcineurin-like_PHP"/>
</dbReference>
<dbReference type="GO" id="GO:0033192">
    <property type="term" value="F:calmodulin-dependent protein phosphatase activity"/>
    <property type="evidence" value="ECO:0007669"/>
    <property type="project" value="InterPro"/>
</dbReference>
<dbReference type="SMART" id="SM00156">
    <property type="entry name" value="PP2Ac"/>
    <property type="match status" value="1"/>
</dbReference>
<dbReference type="CDD" id="cd00144">
    <property type="entry name" value="MPP_PPP_family"/>
    <property type="match status" value="1"/>
</dbReference>
<dbReference type="InterPro" id="IPR006186">
    <property type="entry name" value="Ser/Thr-sp_prot-phosphatase"/>
</dbReference>
<feature type="domain" description="Serine/threonine specific protein phosphatases" evidence="1">
    <location>
        <begin position="20"/>
        <end position="284"/>
    </location>
</feature>
<dbReference type="AlphaFoldDB" id="A0AA48I2D5"/>
<dbReference type="PANTHER" id="PTHR45673">
    <property type="entry name" value="SERINE/THREONINE-PROTEIN PHOSPHATASE 2B CATALYTIC SUBUNIT 1-RELATED"/>
    <property type="match status" value="1"/>
</dbReference>
<evidence type="ECO:0000313" key="2">
    <source>
        <dbReference type="EMBL" id="BED91657.1"/>
    </source>
</evidence>
<sequence length="292" mass="33795">MDDKIKYLWDLYHFLVKNVISAHEFKESIEKLCGLLISEEPYIKIKTSEVLVVGDVHGDFNSHLLTALETVKSGGCVVFLGDYIDRGSNSIEVLCWLFQFKLFFPKDVFLLSGNHESVHCGSCTFPEEITSKYSEKDYDLETKIYDLFNFLGAAAEIHIGRKTLLVCHACPISNMIECNDRIEFENNINSEMKKPHDRVSNFFWDDISEDVEEIQTSHRGDLYKIYPIRIMKDYLKKFGYSYIIRGHDHSAQKIIKKNILASIATPIVCPHDLEAGIWRFKKNSKPEFIYNN</sequence>
<dbReference type="KEGG" id="ips:CfP315_0165"/>
<dbReference type="Proteomes" id="UP001337580">
    <property type="component" value="Chromosome"/>
</dbReference>
<dbReference type="Gene3D" id="3.60.21.10">
    <property type="match status" value="1"/>
</dbReference>
<dbReference type="Pfam" id="PF00149">
    <property type="entry name" value="Metallophos"/>
    <property type="match status" value="1"/>
</dbReference>
<dbReference type="InterPro" id="IPR029052">
    <property type="entry name" value="Metallo-depent_PP-like"/>
</dbReference>
<gene>
    <name evidence="2" type="ORF">CfP315_0165</name>
</gene>
<accession>A0AA48I2D5</accession>
<proteinExistence type="predicted"/>
<dbReference type="InterPro" id="IPR043360">
    <property type="entry name" value="PP2B"/>
</dbReference>
<evidence type="ECO:0000259" key="1">
    <source>
        <dbReference type="SMART" id="SM00156"/>
    </source>
</evidence>
<reference evidence="2" key="1">
    <citation type="journal article" date="2023" name="ISME J.">
        <title>Emergence of putative energy parasites within Clostridia revealed by genome analysis of a novel endosymbiotic clade.</title>
        <authorList>
            <person name="Takahashi K."/>
            <person name="Kuwahara H."/>
            <person name="Horikawa Y."/>
            <person name="Izawa K."/>
            <person name="Kato D."/>
            <person name="Inagaki T."/>
            <person name="Yuki M."/>
            <person name="Ohkuma M."/>
            <person name="Hongoh Y."/>
        </authorList>
    </citation>
    <scope>NUCLEOTIDE SEQUENCE</scope>
    <source>
        <strain evidence="2">CfP3-15</strain>
    </source>
</reference>
<dbReference type="SUPFAM" id="SSF56300">
    <property type="entry name" value="Metallo-dependent phosphatases"/>
    <property type="match status" value="1"/>
</dbReference>
<dbReference type="PRINTS" id="PR00114">
    <property type="entry name" value="STPHPHTASE"/>
</dbReference>
<dbReference type="GO" id="GO:0097720">
    <property type="term" value="P:calcineurin-mediated signaling"/>
    <property type="evidence" value="ECO:0007669"/>
    <property type="project" value="InterPro"/>
</dbReference>
<protein>
    <submittedName>
        <fullName evidence="2">Ser/Thr protein phosphatase</fullName>
    </submittedName>
</protein>
<dbReference type="EMBL" id="AP027924">
    <property type="protein sequence ID" value="BED91657.1"/>
    <property type="molecule type" value="Genomic_DNA"/>
</dbReference>
<organism evidence="2">
    <name type="scientific">Candidatus Improbicoccus pseudotrichonymphae</name>
    <dbReference type="NCBI Taxonomy" id="3033792"/>
    <lineage>
        <taxon>Bacteria</taxon>
        <taxon>Bacillati</taxon>
        <taxon>Bacillota</taxon>
        <taxon>Clostridia</taxon>
        <taxon>Candidatus Improbicoccus</taxon>
    </lineage>
</organism>